<dbReference type="EMBL" id="JADGJH010005880">
    <property type="protein sequence ID" value="KAJ3078926.1"/>
    <property type="molecule type" value="Genomic_DNA"/>
</dbReference>
<organism evidence="1 2">
    <name type="scientific">Physocladia obscura</name>
    <dbReference type="NCBI Taxonomy" id="109957"/>
    <lineage>
        <taxon>Eukaryota</taxon>
        <taxon>Fungi</taxon>
        <taxon>Fungi incertae sedis</taxon>
        <taxon>Chytridiomycota</taxon>
        <taxon>Chytridiomycota incertae sedis</taxon>
        <taxon>Chytridiomycetes</taxon>
        <taxon>Chytridiales</taxon>
        <taxon>Chytriomycetaceae</taxon>
        <taxon>Physocladia</taxon>
    </lineage>
</organism>
<comment type="caution">
    <text evidence="1">The sequence shown here is derived from an EMBL/GenBank/DDBJ whole genome shotgun (WGS) entry which is preliminary data.</text>
</comment>
<accession>A0AAD5SMT0</accession>
<dbReference type="Proteomes" id="UP001211907">
    <property type="component" value="Unassembled WGS sequence"/>
</dbReference>
<protein>
    <submittedName>
        <fullName evidence="1">Uncharacterized protein</fullName>
    </submittedName>
</protein>
<reference evidence="1" key="1">
    <citation type="submission" date="2020-05" db="EMBL/GenBank/DDBJ databases">
        <title>Phylogenomic resolution of chytrid fungi.</title>
        <authorList>
            <person name="Stajich J.E."/>
            <person name="Amses K."/>
            <person name="Simmons R."/>
            <person name="Seto K."/>
            <person name="Myers J."/>
            <person name="Bonds A."/>
            <person name="Quandt C.A."/>
            <person name="Barry K."/>
            <person name="Liu P."/>
            <person name="Grigoriev I."/>
            <person name="Longcore J.E."/>
            <person name="James T.Y."/>
        </authorList>
    </citation>
    <scope>NUCLEOTIDE SEQUENCE</scope>
    <source>
        <strain evidence="1">JEL0513</strain>
    </source>
</reference>
<gene>
    <name evidence="1" type="ORF">HK100_010565</name>
</gene>
<name>A0AAD5SMT0_9FUNG</name>
<dbReference type="AlphaFoldDB" id="A0AAD5SMT0"/>
<keyword evidence="2" id="KW-1185">Reference proteome</keyword>
<evidence type="ECO:0000313" key="1">
    <source>
        <dbReference type="EMBL" id="KAJ3078926.1"/>
    </source>
</evidence>
<evidence type="ECO:0000313" key="2">
    <source>
        <dbReference type="Proteomes" id="UP001211907"/>
    </source>
</evidence>
<proteinExistence type="predicted"/>
<sequence>MSDSADQFCGEFLGSGPLTIDQNGSESTSKKIENVDISDIVTEFVRIQTVLPAIMERIGFERSQPKDRISVTYTQTPAIHQAEAVQLSMKLPSKTTLIIETIFDARLELKDSETDSAPILDHDDFLHTPRSEQISPDIVYEPAALLLSPLSRPSSNQTLDEDEADREQARAWISVDIHGMKI</sequence>